<dbReference type="Proteomes" id="UP000236884">
    <property type="component" value="Chromosome"/>
</dbReference>
<dbReference type="InterPro" id="IPR050218">
    <property type="entry name" value="LptD"/>
</dbReference>
<keyword evidence="2 4" id="KW-0472">Membrane</keyword>
<dbReference type="RefSeq" id="WP_096357614.1">
    <property type="nucleotide sequence ID" value="NZ_AP014946.1"/>
</dbReference>
<keyword evidence="1 4" id="KW-0732">Signal</keyword>
<dbReference type="HAMAP" id="MF_01411">
    <property type="entry name" value="LPS_assembly_LptD"/>
    <property type="match status" value="1"/>
</dbReference>
<dbReference type="SUPFAM" id="SSF56935">
    <property type="entry name" value="Porins"/>
    <property type="match status" value="1"/>
</dbReference>
<sequence>MKAVVSAYQPAKKPRVRGVALLASAALVGGCLLSVPAYSQSSIIQSNQIPWVGVPAASAKPPPTASSRRIKDPNAQMFVNANELRYDNNGDTVSAVGNVQIHYDGSVLQADRVTYNQKTKRLYAEGNVRFQEQDGKVVTSDRLEMDDQFRNGFVDSLHVETFEKTRIAGSRADVKEDSQENRITVFQAGVYTACEPCKEDPKKPAKWQIKAKRIIHSETDKTIYYEDMQFEVMGVPIAYLPYFWTPDPTVKRKTGFLAPNMLGGSFIGVGAQAPVFFNLSDSYDITLTPGYLSKQGFLGMAEWRQRLVNGAYAVRASGIFQQDKETFLGTTGYRDFRGAVETRGDFRIATNWYAGWDASLFTDNSYAPQYQVTRQGQEAISQAYLFGRGENSYFDMRAIHFYGLSPIDVQKQLPVLHPLLDYKYTFAQPILGGELSYSVNAASLSRRQADFDPITQAARNNLGWSDGLNVCDSQDPASMLQKIKSNCLLRGIPGEYTRLSAEVMWRKSIVDSWGQIFTPFMFARGDVAALSINNDPGVSNFIRTGDQTLTRGMAGVGLDYRYPFISTHSWGTQIIEPRAQVIFRPNESSVGRFPNEDSQSLVFDDANLFSISKFSGYDRVEGGSRANVGITYTAQFNQGGYFNALFGQSYNLFGQNSYAVSDMVNAGNMSGLETNQSDYVARMTYQPNRYYALTSRFRWDEKTFDTKRMELEARMNFDRWSASLTYGQYDEQPIAGIVLPREGIMPSATVKITQNWTVNASALYSIDQSKLNMASFGVGYVDECVALNLRYTENFGYQGNILPNRTVMLQLTLRTLGGIGVSQVTGGLSGGSGF</sequence>
<evidence type="ECO:0000313" key="8">
    <source>
        <dbReference type="Proteomes" id="UP000236884"/>
    </source>
</evidence>
<evidence type="ECO:0000256" key="2">
    <source>
        <dbReference type="ARBA" id="ARBA00023136"/>
    </source>
</evidence>
<comment type="function">
    <text evidence="4">Involved in the assembly of lipopolysaccharide (LPS) at the surface of the outer membrane.</text>
</comment>
<dbReference type="PANTHER" id="PTHR30189">
    <property type="entry name" value="LPS-ASSEMBLY PROTEIN"/>
    <property type="match status" value="1"/>
</dbReference>
<feature type="domain" description="Organic solvent tolerance-like N-terminal" evidence="6">
    <location>
        <begin position="81"/>
        <end position="147"/>
    </location>
</feature>
<protein>
    <recommendedName>
        <fullName evidence="4">LPS-assembly protein LptD</fullName>
    </recommendedName>
</protein>
<name>A0A0S3PYD8_9BRAD</name>
<dbReference type="Pfam" id="PF04453">
    <property type="entry name" value="LptD"/>
    <property type="match status" value="1"/>
</dbReference>
<keyword evidence="8" id="KW-1185">Reference proteome</keyword>
<dbReference type="GO" id="GO:1990351">
    <property type="term" value="C:transporter complex"/>
    <property type="evidence" value="ECO:0007669"/>
    <property type="project" value="TreeGrafter"/>
</dbReference>
<dbReference type="KEGG" id="vgo:GJW-30_1_03511"/>
<dbReference type="OrthoDB" id="9760225at2"/>
<dbReference type="GO" id="GO:0015920">
    <property type="term" value="P:lipopolysaccharide transport"/>
    <property type="evidence" value="ECO:0007669"/>
    <property type="project" value="InterPro"/>
</dbReference>
<feature type="domain" description="LptD C-terminal" evidence="5">
    <location>
        <begin position="336"/>
        <end position="734"/>
    </location>
</feature>
<dbReference type="AlphaFoldDB" id="A0A0S3PYD8"/>
<evidence type="ECO:0000256" key="4">
    <source>
        <dbReference type="HAMAP-Rule" id="MF_01411"/>
    </source>
</evidence>
<reference evidence="7 8" key="1">
    <citation type="submission" date="2015-08" db="EMBL/GenBank/DDBJ databases">
        <title>Investigation of the bacterial diversity of lava forest soil.</title>
        <authorList>
            <person name="Lee J.S."/>
        </authorList>
    </citation>
    <scope>NUCLEOTIDE SEQUENCE [LARGE SCALE GENOMIC DNA]</scope>
    <source>
        <strain evidence="7 8">GJW-30</strain>
    </source>
</reference>
<dbReference type="InterPro" id="IPR020889">
    <property type="entry name" value="LipoPS_assembly_LptD"/>
</dbReference>
<evidence type="ECO:0000259" key="6">
    <source>
        <dbReference type="Pfam" id="PF13100"/>
    </source>
</evidence>
<evidence type="ECO:0000259" key="5">
    <source>
        <dbReference type="Pfam" id="PF04453"/>
    </source>
</evidence>
<dbReference type="GO" id="GO:0043165">
    <property type="term" value="P:Gram-negative-bacterium-type cell outer membrane assembly"/>
    <property type="evidence" value="ECO:0007669"/>
    <property type="project" value="UniProtKB-UniRule"/>
</dbReference>
<dbReference type="InterPro" id="IPR005653">
    <property type="entry name" value="OstA-like_N"/>
</dbReference>
<dbReference type="InterPro" id="IPR007543">
    <property type="entry name" value="LptD_C"/>
</dbReference>
<gene>
    <name evidence="4 7" type="primary">lptD</name>
    <name evidence="7" type="ORF">GJW-30_1_03511</name>
</gene>
<evidence type="ECO:0000256" key="1">
    <source>
        <dbReference type="ARBA" id="ARBA00022729"/>
    </source>
</evidence>
<organism evidence="7 8">
    <name type="scientific">Variibacter gotjawalensis</name>
    <dbReference type="NCBI Taxonomy" id="1333996"/>
    <lineage>
        <taxon>Bacteria</taxon>
        <taxon>Pseudomonadati</taxon>
        <taxon>Pseudomonadota</taxon>
        <taxon>Alphaproteobacteria</taxon>
        <taxon>Hyphomicrobiales</taxon>
        <taxon>Nitrobacteraceae</taxon>
        <taxon>Variibacter</taxon>
    </lineage>
</organism>
<proteinExistence type="inferred from homology"/>
<evidence type="ECO:0000256" key="3">
    <source>
        <dbReference type="ARBA" id="ARBA00023237"/>
    </source>
</evidence>
<keyword evidence="3 4" id="KW-0998">Cell outer membrane</keyword>
<comment type="subcellular location">
    <subcellularLocation>
        <location evidence="4">Cell outer membrane</location>
    </subcellularLocation>
</comment>
<comment type="subunit">
    <text evidence="4">Component of the lipopolysaccharide transport and assembly complex.</text>
</comment>
<comment type="similarity">
    <text evidence="4">Belongs to the LptD family.</text>
</comment>
<dbReference type="EMBL" id="AP014946">
    <property type="protein sequence ID" value="BAT60961.1"/>
    <property type="molecule type" value="Genomic_DNA"/>
</dbReference>
<dbReference type="Gene3D" id="2.60.450.10">
    <property type="entry name" value="Lipopolysaccharide (LPS) transport protein A like domain"/>
    <property type="match status" value="1"/>
</dbReference>
<dbReference type="PROSITE" id="PS51257">
    <property type="entry name" value="PROKAR_LIPOPROTEIN"/>
    <property type="match status" value="1"/>
</dbReference>
<dbReference type="PANTHER" id="PTHR30189:SF1">
    <property type="entry name" value="LPS-ASSEMBLY PROTEIN LPTD"/>
    <property type="match status" value="1"/>
</dbReference>
<dbReference type="Pfam" id="PF13100">
    <property type="entry name" value="OstA_2"/>
    <property type="match status" value="1"/>
</dbReference>
<dbReference type="GO" id="GO:0009279">
    <property type="term" value="C:cell outer membrane"/>
    <property type="evidence" value="ECO:0007669"/>
    <property type="project" value="UniProtKB-SubCell"/>
</dbReference>
<comment type="caution">
    <text evidence="4">Lacks conserved residue(s) required for the propagation of feature annotation.</text>
</comment>
<accession>A0A0S3PYD8</accession>
<evidence type="ECO:0000313" key="7">
    <source>
        <dbReference type="EMBL" id="BAT60961.1"/>
    </source>
</evidence>